<feature type="short sequence motif" description="GXSXG" evidence="4">
    <location>
        <begin position="35"/>
        <end position="39"/>
    </location>
</feature>
<dbReference type="Gene3D" id="3.40.1090.10">
    <property type="entry name" value="Cytosolic phospholipase A2 catalytic domain"/>
    <property type="match status" value="2"/>
</dbReference>
<dbReference type="InterPro" id="IPR050301">
    <property type="entry name" value="NTE"/>
</dbReference>
<organism evidence="6 7">
    <name type="scientific">Oceanotoga teriensis</name>
    <dbReference type="NCBI Taxonomy" id="515440"/>
    <lineage>
        <taxon>Bacteria</taxon>
        <taxon>Thermotogati</taxon>
        <taxon>Thermotogota</taxon>
        <taxon>Thermotogae</taxon>
        <taxon>Petrotogales</taxon>
        <taxon>Petrotogaceae</taxon>
        <taxon>Oceanotoga</taxon>
    </lineage>
</organism>
<dbReference type="RefSeq" id="WP_206050550.1">
    <property type="nucleotide sequence ID" value="NZ_QGGI01000008.1"/>
</dbReference>
<dbReference type="PANTHER" id="PTHR14226">
    <property type="entry name" value="NEUROPATHY TARGET ESTERASE/SWISS CHEESE D.MELANOGASTER"/>
    <property type="match status" value="1"/>
</dbReference>
<evidence type="ECO:0000313" key="6">
    <source>
        <dbReference type="EMBL" id="PWJ93254.1"/>
    </source>
</evidence>
<name>A0AA45HIJ8_9BACT</name>
<dbReference type="SUPFAM" id="SSF52151">
    <property type="entry name" value="FabD/lysophospholipase-like"/>
    <property type="match status" value="1"/>
</dbReference>
<keyword evidence="2 4" id="KW-0442">Lipid degradation</keyword>
<dbReference type="InterPro" id="IPR045943">
    <property type="entry name" value="DUF6363"/>
</dbReference>
<gene>
    <name evidence="6" type="ORF">C7380_10883</name>
</gene>
<feature type="short sequence motif" description="GXGXXG" evidence="4">
    <location>
        <begin position="8"/>
        <end position="13"/>
    </location>
</feature>
<dbReference type="GO" id="GO:0016787">
    <property type="term" value="F:hydrolase activity"/>
    <property type="evidence" value="ECO:0007669"/>
    <property type="project" value="UniProtKB-UniRule"/>
</dbReference>
<dbReference type="Proteomes" id="UP000245921">
    <property type="component" value="Unassembled WGS sequence"/>
</dbReference>
<evidence type="ECO:0000256" key="2">
    <source>
        <dbReference type="ARBA" id="ARBA00022963"/>
    </source>
</evidence>
<evidence type="ECO:0000259" key="5">
    <source>
        <dbReference type="PROSITE" id="PS51635"/>
    </source>
</evidence>
<dbReference type="InterPro" id="IPR002641">
    <property type="entry name" value="PNPLA_dom"/>
</dbReference>
<dbReference type="PROSITE" id="PS51635">
    <property type="entry name" value="PNPLA"/>
    <property type="match status" value="1"/>
</dbReference>
<comment type="caution">
    <text evidence="6">The sequence shown here is derived from an EMBL/GenBank/DDBJ whole genome shotgun (WGS) entry which is preliminary data.</text>
</comment>
<evidence type="ECO:0000256" key="3">
    <source>
        <dbReference type="ARBA" id="ARBA00023098"/>
    </source>
</evidence>
<proteinExistence type="predicted"/>
<feature type="active site" description="Proton acceptor" evidence="4">
    <location>
        <position position="160"/>
    </location>
</feature>
<feature type="short sequence motif" description="DGA/G" evidence="4">
    <location>
        <begin position="160"/>
        <end position="162"/>
    </location>
</feature>
<dbReference type="Pfam" id="PF01734">
    <property type="entry name" value="Patatin"/>
    <property type="match status" value="1"/>
</dbReference>
<dbReference type="CDD" id="cd07208">
    <property type="entry name" value="Pat_hypo_Ecoli_yjju_like"/>
    <property type="match status" value="1"/>
</dbReference>
<dbReference type="EMBL" id="QGGI01000008">
    <property type="protein sequence ID" value="PWJ93254.1"/>
    <property type="molecule type" value="Genomic_DNA"/>
</dbReference>
<evidence type="ECO:0000313" key="7">
    <source>
        <dbReference type="Proteomes" id="UP000245921"/>
    </source>
</evidence>
<evidence type="ECO:0000256" key="4">
    <source>
        <dbReference type="PROSITE-ProRule" id="PRU01161"/>
    </source>
</evidence>
<dbReference type="PANTHER" id="PTHR14226:SF25">
    <property type="entry name" value="PHOSPHOESTERASE"/>
    <property type="match status" value="1"/>
</dbReference>
<sequence length="282" mass="32475">MIGIVDVGGGMRGIYSAGVYDYLIERNIDFDYCLGVSAGSANLMSYVAKQKGRNYPFYYEYAFRKEYMSFHNWLRKGSFFDFDYIYSNLSNEGGENPVDYDSFKESKSEYVVVATEANTGKARYFNKSDVSRNNYDILKASCCVPTVCKPYIVKGVPYYDGGIAEPVPFKKAFKDGCDRVVVVLTRPRDYIKGKQSHMSLIKHSLRKYPETFKKIEQRNEKYNEAVEELKKMEKTGEVLIVDPKECFGITTLKKEKIASKKLYELGYSDGEKVEKYLKNFEK</sequence>
<dbReference type="InterPro" id="IPR037483">
    <property type="entry name" value="YjjU-like"/>
</dbReference>
<feature type="domain" description="PNPLA" evidence="5">
    <location>
        <begin position="4"/>
        <end position="173"/>
    </location>
</feature>
<dbReference type="Pfam" id="PF19890">
    <property type="entry name" value="DUF6363"/>
    <property type="match status" value="1"/>
</dbReference>
<dbReference type="GO" id="GO:0016042">
    <property type="term" value="P:lipid catabolic process"/>
    <property type="evidence" value="ECO:0007669"/>
    <property type="project" value="UniProtKB-UniRule"/>
</dbReference>
<feature type="active site" description="Nucleophile" evidence="4">
    <location>
        <position position="37"/>
    </location>
</feature>
<dbReference type="AlphaFoldDB" id="A0AA45HIJ8"/>
<accession>A0AA45HIJ8</accession>
<evidence type="ECO:0000256" key="1">
    <source>
        <dbReference type="ARBA" id="ARBA00022801"/>
    </source>
</evidence>
<keyword evidence="3 4" id="KW-0443">Lipid metabolism</keyword>
<keyword evidence="1 4" id="KW-0378">Hydrolase</keyword>
<reference evidence="6 7" key="1">
    <citation type="submission" date="2018-05" db="EMBL/GenBank/DDBJ databases">
        <title>Genomic Encyclopedia of Type Strains, Phase IV (KMG-IV): sequencing the most valuable type-strain genomes for metagenomic binning, comparative biology and taxonomic classification.</title>
        <authorList>
            <person name="Goeker M."/>
        </authorList>
    </citation>
    <scope>NUCLEOTIDE SEQUENCE [LARGE SCALE GENOMIC DNA]</scope>
    <source>
        <strain evidence="6 7">DSM 24906</strain>
    </source>
</reference>
<protein>
    <submittedName>
        <fullName evidence="6">Patatin/cPLA2 family phospholipase</fullName>
    </submittedName>
</protein>
<dbReference type="InterPro" id="IPR016035">
    <property type="entry name" value="Acyl_Trfase/lysoPLipase"/>
</dbReference>
<keyword evidence="7" id="KW-1185">Reference proteome</keyword>